<dbReference type="InterPro" id="IPR058240">
    <property type="entry name" value="rSAM_sf"/>
</dbReference>
<evidence type="ECO:0000256" key="8">
    <source>
        <dbReference type="SAM" id="MobiDB-lite"/>
    </source>
</evidence>
<evidence type="ECO:0000256" key="1">
    <source>
        <dbReference type="ARBA" id="ARBA00006100"/>
    </source>
</evidence>
<dbReference type="SFLD" id="SFLDF00562">
    <property type="entry name" value="HemN-like__clustered_with_heat"/>
    <property type="match status" value="1"/>
</dbReference>
<accession>A0A6J7DEM8</accession>
<dbReference type="PANTHER" id="PTHR13932:SF5">
    <property type="entry name" value="RADICAL S-ADENOSYL METHIONINE DOMAIN-CONTAINING PROTEIN 1, MITOCHONDRIAL"/>
    <property type="match status" value="1"/>
</dbReference>
<comment type="similarity">
    <text evidence="1">Belongs to the anaerobic coproporphyrinogen-III oxidase family. HemW subfamily.</text>
</comment>
<dbReference type="InterPro" id="IPR006638">
    <property type="entry name" value="Elp3/MiaA/NifB-like_rSAM"/>
</dbReference>
<keyword evidence="5" id="KW-0408">Iron</keyword>
<dbReference type="GO" id="GO:0006779">
    <property type="term" value="P:porphyrin-containing compound biosynthetic process"/>
    <property type="evidence" value="ECO:0007669"/>
    <property type="project" value="InterPro"/>
</dbReference>
<dbReference type="GO" id="GO:0005737">
    <property type="term" value="C:cytoplasm"/>
    <property type="evidence" value="ECO:0007669"/>
    <property type="project" value="InterPro"/>
</dbReference>
<dbReference type="Gene3D" id="3.20.20.70">
    <property type="entry name" value="Aldolase class I"/>
    <property type="match status" value="1"/>
</dbReference>
<dbReference type="GO" id="GO:0046872">
    <property type="term" value="F:metal ion binding"/>
    <property type="evidence" value="ECO:0007669"/>
    <property type="project" value="UniProtKB-KW"/>
</dbReference>
<keyword evidence="3" id="KW-0949">S-adenosyl-L-methionine</keyword>
<dbReference type="SFLD" id="SFLDS00029">
    <property type="entry name" value="Radical_SAM"/>
    <property type="match status" value="2"/>
</dbReference>
<dbReference type="GO" id="GO:0004109">
    <property type="term" value="F:coproporphyrinogen oxidase activity"/>
    <property type="evidence" value="ECO:0007669"/>
    <property type="project" value="InterPro"/>
</dbReference>
<keyword evidence="6" id="KW-0411">Iron-sulfur</keyword>
<evidence type="ECO:0000256" key="7">
    <source>
        <dbReference type="ARBA" id="ARBA00023186"/>
    </source>
</evidence>
<evidence type="ECO:0000256" key="4">
    <source>
        <dbReference type="ARBA" id="ARBA00022723"/>
    </source>
</evidence>
<dbReference type="NCBIfam" id="TIGR00539">
    <property type="entry name" value="hemN_rel"/>
    <property type="match status" value="1"/>
</dbReference>
<dbReference type="Pfam" id="PF04055">
    <property type="entry name" value="Radical_SAM"/>
    <property type="match status" value="1"/>
</dbReference>
<sequence>MPSTLPVGEPVPADGALPQSARKGTGDLGLYLHVPFCSTRCGYCDFNTYTAEELGPGVSRANYLETATRELALMQSVLGNSLRPVTTIFVGGGTPTLLPPAQFATFLDLVRDEVGIAPGAEISIESNPESVDAIDLEKLRAAGFTRVSFGMQSSNSAVLKTLDRKHTPGRVVHAVAEARAAGFEHINVDLIYGAPAESDQQWQESLEAAVALEPDHISAYALIVEDGTKLGAQVGRGEVQVADDDALATRYLMAEEILSANGMQWYEVSNWEKPGGACAHNLAYWKSQDWWGIGPGAHSHVAGVRWWNVKHPVAYAQALEQGQSPAAAREILTSDQIYDEQILLGLRLRQGLSVSELTPAGLARGSDAVVEGLLEPADFEHGRAVLTLRGRLLADRLAVELLSL</sequence>
<keyword evidence="7" id="KW-0143">Chaperone</keyword>
<dbReference type="PANTHER" id="PTHR13932">
    <property type="entry name" value="COPROPORPHYRINIGEN III OXIDASE"/>
    <property type="match status" value="1"/>
</dbReference>
<evidence type="ECO:0000256" key="5">
    <source>
        <dbReference type="ARBA" id="ARBA00023004"/>
    </source>
</evidence>
<gene>
    <name evidence="10" type="ORF">UFOPK3401_00600</name>
</gene>
<evidence type="ECO:0000259" key="9">
    <source>
        <dbReference type="PROSITE" id="PS51918"/>
    </source>
</evidence>
<feature type="region of interest" description="Disordered" evidence="8">
    <location>
        <begin position="1"/>
        <end position="20"/>
    </location>
</feature>
<dbReference type="PROSITE" id="PS51918">
    <property type="entry name" value="RADICAL_SAM"/>
    <property type="match status" value="1"/>
</dbReference>
<dbReference type="CDD" id="cd01335">
    <property type="entry name" value="Radical_SAM"/>
    <property type="match status" value="1"/>
</dbReference>
<dbReference type="AlphaFoldDB" id="A0A6J7DEM8"/>
<dbReference type="SMART" id="SM00729">
    <property type="entry name" value="Elp3"/>
    <property type="match status" value="1"/>
</dbReference>
<reference evidence="10" key="1">
    <citation type="submission" date="2020-05" db="EMBL/GenBank/DDBJ databases">
        <authorList>
            <person name="Chiriac C."/>
            <person name="Salcher M."/>
            <person name="Ghai R."/>
            <person name="Kavagutti S V."/>
        </authorList>
    </citation>
    <scope>NUCLEOTIDE SEQUENCE</scope>
</reference>
<dbReference type="EMBL" id="CAFBLM010000020">
    <property type="protein sequence ID" value="CAB4867344.1"/>
    <property type="molecule type" value="Genomic_DNA"/>
</dbReference>
<evidence type="ECO:0000313" key="10">
    <source>
        <dbReference type="EMBL" id="CAB4867344.1"/>
    </source>
</evidence>
<dbReference type="SUPFAM" id="SSF102114">
    <property type="entry name" value="Radical SAM enzymes"/>
    <property type="match status" value="1"/>
</dbReference>
<name>A0A6J7DEM8_9ZZZZ</name>
<organism evidence="10">
    <name type="scientific">freshwater metagenome</name>
    <dbReference type="NCBI Taxonomy" id="449393"/>
    <lineage>
        <taxon>unclassified sequences</taxon>
        <taxon>metagenomes</taxon>
        <taxon>ecological metagenomes</taxon>
    </lineage>
</organism>
<evidence type="ECO:0000256" key="3">
    <source>
        <dbReference type="ARBA" id="ARBA00022691"/>
    </source>
</evidence>
<dbReference type="InterPro" id="IPR007197">
    <property type="entry name" value="rSAM"/>
</dbReference>
<dbReference type="InterPro" id="IPR034505">
    <property type="entry name" value="Coproporphyrinogen-III_oxidase"/>
</dbReference>
<evidence type="ECO:0000256" key="6">
    <source>
        <dbReference type="ARBA" id="ARBA00023014"/>
    </source>
</evidence>
<dbReference type="SFLD" id="SFLDG01065">
    <property type="entry name" value="anaerobic_coproporphyrinogen-I"/>
    <property type="match status" value="2"/>
</dbReference>
<protein>
    <submittedName>
        <fullName evidence="10">Unannotated protein</fullName>
    </submittedName>
</protein>
<dbReference type="SFLD" id="SFLDF00288">
    <property type="entry name" value="HemN-like__clustered_with_nucl"/>
    <property type="match status" value="1"/>
</dbReference>
<feature type="domain" description="Radical SAM core" evidence="9">
    <location>
        <begin position="22"/>
        <end position="264"/>
    </location>
</feature>
<dbReference type="GO" id="GO:0051539">
    <property type="term" value="F:4 iron, 4 sulfur cluster binding"/>
    <property type="evidence" value="ECO:0007669"/>
    <property type="project" value="InterPro"/>
</dbReference>
<keyword evidence="2" id="KW-0349">Heme</keyword>
<dbReference type="InterPro" id="IPR013785">
    <property type="entry name" value="Aldolase_TIM"/>
</dbReference>
<proteinExistence type="inferred from homology"/>
<keyword evidence="4" id="KW-0479">Metal-binding</keyword>
<evidence type="ECO:0000256" key="2">
    <source>
        <dbReference type="ARBA" id="ARBA00022617"/>
    </source>
</evidence>
<dbReference type="InterPro" id="IPR004559">
    <property type="entry name" value="HemW-like"/>
</dbReference>